<dbReference type="GeneID" id="85449029"/>
<dbReference type="Pfam" id="PF00083">
    <property type="entry name" value="Sugar_tr"/>
    <property type="match status" value="1"/>
</dbReference>
<feature type="domain" description="Major facilitator superfamily (MFS) profile" evidence="8">
    <location>
        <begin position="18"/>
        <end position="462"/>
    </location>
</feature>
<proteinExistence type="inferred from homology"/>
<keyword evidence="10" id="KW-1185">Reference proteome</keyword>
<feature type="transmembrane region" description="Helical" evidence="7">
    <location>
        <begin position="404"/>
        <end position="428"/>
    </location>
</feature>
<comment type="subcellular location">
    <subcellularLocation>
        <location evidence="1">Membrane</location>
        <topology evidence="1">Multi-pass membrane protein</topology>
    </subcellularLocation>
</comment>
<evidence type="ECO:0000256" key="4">
    <source>
        <dbReference type="ARBA" id="ARBA00022692"/>
    </source>
</evidence>
<dbReference type="EMBL" id="JAHLJV010000067">
    <property type="protein sequence ID" value="KAK1579354.1"/>
    <property type="molecule type" value="Genomic_DNA"/>
</dbReference>
<keyword evidence="5 7" id="KW-1133">Transmembrane helix</keyword>
<dbReference type="SUPFAM" id="SSF103473">
    <property type="entry name" value="MFS general substrate transporter"/>
    <property type="match status" value="1"/>
</dbReference>
<dbReference type="InterPro" id="IPR036259">
    <property type="entry name" value="MFS_trans_sf"/>
</dbReference>
<feature type="transmembrane region" description="Helical" evidence="7">
    <location>
        <begin position="369"/>
        <end position="392"/>
    </location>
</feature>
<dbReference type="PANTHER" id="PTHR48022:SF10">
    <property type="entry name" value="MAJOR FACILITATOR SUPERFAMILY (MFS) PROFILE DOMAIN-CONTAINING PROTEIN"/>
    <property type="match status" value="1"/>
</dbReference>
<name>A0AAD8V251_9PEZI</name>
<organism evidence="9 10">
    <name type="scientific">Colletotrichum navitas</name>
    <dbReference type="NCBI Taxonomy" id="681940"/>
    <lineage>
        <taxon>Eukaryota</taxon>
        <taxon>Fungi</taxon>
        <taxon>Dikarya</taxon>
        <taxon>Ascomycota</taxon>
        <taxon>Pezizomycotina</taxon>
        <taxon>Sordariomycetes</taxon>
        <taxon>Hypocreomycetidae</taxon>
        <taxon>Glomerellales</taxon>
        <taxon>Glomerellaceae</taxon>
        <taxon>Colletotrichum</taxon>
        <taxon>Colletotrichum graminicola species complex</taxon>
    </lineage>
</organism>
<feature type="transmembrane region" description="Helical" evidence="7">
    <location>
        <begin position="337"/>
        <end position="357"/>
    </location>
</feature>
<feature type="transmembrane region" description="Helical" evidence="7">
    <location>
        <begin position="96"/>
        <end position="116"/>
    </location>
</feature>
<sequence>MRERRPDGIRANWRCFVACGVVVLSPFQYGVDFGIIGGLQAMPGFLQVYGYEDSKTSIGWNISTTRQQLISSLMTLGAFISSMLAGAIASKLSRKMCLWLSCLFCIVANVIMMTTAHIAALYVGRLLIGLGNGGFMTFSQLYIQETSPAKYRGLFMTGFQFCVTIGTLIGTIIDWATAQRPDKSAYLIPLGVVYVVPVFITAALFFIPESPRWLIMRDRVEEGRKALMWLRPKGVDVEDEVNEIQGVVLEDLETKKSVTFWDMFKDPVDRRRTISSIGAVCLQGASGSMFIIAYKAYFFTIARVEHPFAMTNVLSTCGLLAIIANALVVVRYGRRRVFLLSGLVLSGCFQLIMAITFDKHPNTISTGNLLVAISCLFMIAYNGMIAPYSWMVAGEAPSQRLRSYTLGVASAAGYFLAWLITFTAPYFINPSALNWGPRYGYIWFPSCIISAIWAYFYIPELKGRTLEEINQMFHARLPARKFRQFQTTTVSRKVSQPKADFESIKVEMLDRA</sequence>
<evidence type="ECO:0000259" key="8">
    <source>
        <dbReference type="PROSITE" id="PS50850"/>
    </source>
</evidence>
<feature type="transmembrane region" description="Helical" evidence="7">
    <location>
        <begin position="185"/>
        <end position="207"/>
    </location>
</feature>
<feature type="transmembrane region" description="Helical" evidence="7">
    <location>
        <begin position="154"/>
        <end position="173"/>
    </location>
</feature>
<gene>
    <name evidence="9" type="ORF">LY79DRAFT_694086</name>
</gene>
<dbReference type="Gene3D" id="1.20.1250.20">
    <property type="entry name" value="MFS general substrate transporter like domains"/>
    <property type="match status" value="1"/>
</dbReference>
<feature type="transmembrane region" description="Helical" evidence="7">
    <location>
        <begin position="309"/>
        <end position="330"/>
    </location>
</feature>
<comment type="similarity">
    <text evidence="2">Belongs to the major facilitator superfamily. Sugar transporter (TC 2.A.1.1) family.</text>
</comment>
<dbReference type="PANTHER" id="PTHR48022">
    <property type="entry name" value="PLASTIDIC GLUCOSE TRANSPORTER 4"/>
    <property type="match status" value="1"/>
</dbReference>
<feature type="transmembrane region" description="Helical" evidence="7">
    <location>
        <begin position="273"/>
        <end position="297"/>
    </location>
</feature>
<feature type="transmembrane region" description="Helical" evidence="7">
    <location>
        <begin position="69"/>
        <end position="89"/>
    </location>
</feature>
<evidence type="ECO:0000256" key="2">
    <source>
        <dbReference type="ARBA" id="ARBA00010992"/>
    </source>
</evidence>
<feature type="transmembrane region" description="Helical" evidence="7">
    <location>
        <begin position="12"/>
        <end position="31"/>
    </location>
</feature>
<dbReference type="PRINTS" id="PR00171">
    <property type="entry name" value="SUGRTRNSPORT"/>
</dbReference>
<dbReference type="Proteomes" id="UP001230504">
    <property type="component" value="Unassembled WGS sequence"/>
</dbReference>
<dbReference type="InterPro" id="IPR020846">
    <property type="entry name" value="MFS_dom"/>
</dbReference>
<keyword evidence="3" id="KW-0813">Transport</keyword>
<dbReference type="AlphaFoldDB" id="A0AAD8V251"/>
<dbReference type="PROSITE" id="PS50850">
    <property type="entry name" value="MFS"/>
    <property type="match status" value="1"/>
</dbReference>
<dbReference type="InterPro" id="IPR005829">
    <property type="entry name" value="Sugar_transporter_CS"/>
</dbReference>
<dbReference type="InterPro" id="IPR003663">
    <property type="entry name" value="Sugar/inositol_transpt"/>
</dbReference>
<dbReference type="InterPro" id="IPR050360">
    <property type="entry name" value="MFS_Sugar_Transporters"/>
</dbReference>
<evidence type="ECO:0000313" key="10">
    <source>
        <dbReference type="Proteomes" id="UP001230504"/>
    </source>
</evidence>
<evidence type="ECO:0000256" key="1">
    <source>
        <dbReference type="ARBA" id="ARBA00004141"/>
    </source>
</evidence>
<evidence type="ECO:0000313" key="9">
    <source>
        <dbReference type="EMBL" id="KAK1579354.1"/>
    </source>
</evidence>
<keyword evidence="6 7" id="KW-0472">Membrane</keyword>
<dbReference type="PROSITE" id="PS00217">
    <property type="entry name" value="SUGAR_TRANSPORT_2"/>
    <property type="match status" value="1"/>
</dbReference>
<dbReference type="InterPro" id="IPR005828">
    <property type="entry name" value="MFS_sugar_transport-like"/>
</dbReference>
<dbReference type="GO" id="GO:0016020">
    <property type="term" value="C:membrane"/>
    <property type="evidence" value="ECO:0007669"/>
    <property type="project" value="UniProtKB-SubCell"/>
</dbReference>
<feature type="transmembrane region" description="Helical" evidence="7">
    <location>
        <begin position="122"/>
        <end position="142"/>
    </location>
</feature>
<accession>A0AAD8V251</accession>
<dbReference type="FunFam" id="1.20.1250.20:FF:000078">
    <property type="entry name" value="MFS maltose transporter, putative"/>
    <property type="match status" value="1"/>
</dbReference>
<evidence type="ECO:0000256" key="7">
    <source>
        <dbReference type="SAM" id="Phobius"/>
    </source>
</evidence>
<dbReference type="GO" id="GO:0005351">
    <property type="term" value="F:carbohydrate:proton symporter activity"/>
    <property type="evidence" value="ECO:0007669"/>
    <property type="project" value="TreeGrafter"/>
</dbReference>
<comment type="caution">
    <text evidence="9">The sequence shown here is derived from an EMBL/GenBank/DDBJ whole genome shotgun (WGS) entry which is preliminary data.</text>
</comment>
<keyword evidence="4 7" id="KW-0812">Transmembrane</keyword>
<evidence type="ECO:0000256" key="3">
    <source>
        <dbReference type="ARBA" id="ARBA00022448"/>
    </source>
</evidence>
<evidence type="ECO:0000256" key="6">
    <source>
        <dbReference type="ARBA" id="ARBA00023136"/>
    </source>
</evidence>
<protein>
    <submittedName>
        <fullName evidence="9">General substrate transporter</fullName>
    </submittedName>
</protein>
<reference evidence="9" key="1">
    <citation type="submission" date="2021-06" db="EMBL/GenBank/DDBJ databases">
        <title>Comparative genomics, transcriptomics and evolutionary studies reveal genomic signatures of adaptation to plant cell wall in hemibiotrophic fungi.</title>
        <authorList>
            <consortium name="DOE Joint Genome Institute"/>
            <person name="Baroncelli R."/>
            <person name="Diaz J.F."/>
            <person name="Benocci T."/>
            <person name="Peng M."/>
            <person name="Battaglia E."/>
            <person name="Haridas S."/>
            <person name="Andreopoulos W."/>
            <person name="Labutti K."/>
            <person name="Pangilinan J."/>
            <person name="Floch G.L."/>
            <person name="Makela M.R."/>
            <person name="Henrissat B."/>
            <person name="Grigoriev I.V."/>
            <person name="Crouch J.A."/>
            <person name="De Vries R.P."/>
            <person name="Sukno S.A."/>
            <person name="Thon M.R."/>
        </authorList>
    </citation>
    <scope>NUCLEOTIDE SEQUENCE</scope>
    <source>
        <strain evidence="9">CBS 125086</strain>
    </source>
</reference>
<feature type="transmembrane region" description="Helical" evidence="7">
    <location>
        <begin position="440"/>
        <end position="458"/>
    </location>
</feature>
<dbReference type="RefSeq" id="XP_060410489.1">
    <property type="nucleotide sequence ID" value="XM_060564789.1"/>
</dbReference>
<evidence type="ECO:0000256" key="5">
    <source>
        <dbReference type="ARBA" id="ARBA00022989"/>
    </source>
</evidence>